<dbReference type="EMBL" id="NCKV01009873">
    <property type="protein sequence ID" value="RWS22087.1"/>
    <property type="molecule type" value="Genomic_DNA"/>
</dbReference>
<dbReference type="PANTHER" id="PTHR47510">
    <property type="entry name" value="REVERSE TRANSCRIPTASE DOMAIN-CONTAINING PROTEIN"/>
    <property type="match status" value="1"/>
</dbReference>
<name>A0A443S3I7_9ACAR</name>
<dbReference type="STRING" id="299467.A0A443S3I7"/>
<keyword evidence="2" id="KW-0808">Transferase</keyword>
<dbReference type="InterPro" id="IPR005135">
    <property type="entry name" value="Endo/exonuclease/phosphatase"/>
</dbReference>
<dbReference type="InterPro" id="IPR036691">
    <property type="entry name" value="Endo/exonu/phosph_ase_sf"/>
</dbReference>
<dbReference type="AlphaFoldDB" id="A0A443S3I7"/>
<dbReference type="Proteomes" id="UP000288716">
    <property type="component" value="Unassembled WGS sequence"/>
</dbReference>
<dbReference type="VEuPathDB" id="VectorBase:LDEU009953"/>
<dbReference type="GO" id="GO:0003964">
    <property type="term" value="F:RNA-directed DNA polymerase activity"/>
    <property type="evidence" value="ECO:0007669"/>
    <property type="project" value="UniProtKB-KW"/>
</dbReference>
<proteinExistence type="predicted"/>
<evidence type="ECO:0000259" key="1">
    <source>
        <dbReference type="PROSITE" id="PS50878"/>
    </source>
</evidence>
<reference evidence="2 3" key="1">
    <citation type="journal article" date="2018" name="Gigascience">
        <title>Genomes of trombidid mites reveal novel predicted allergens and laterally-transferred genes associated with secondary metabolism.</title>
        <authorList>
            <person name="Dong X."/>
            <person name="Chaisiri K."/>
            <person name="Xia D."/>
            <person name="Armstrong S.D."/>
            <person name="Fang Y."/>
            <person name="Donnelly M.J."/>
            <person name="Kadowaki T."/>
            <person name="McGarry J.W."/>
            <person name="Darby A.C."/>
            <person name="Makepeace B.L."/>
        </authorList>
    </citation>
    <scope>NUCLEOTIDE SEQUENCE [LARGE SCALE GENOMIC DNA]</scope>
    <source>
        <strain evidence="2">UoL-UT</strain>
    </source>
</reference>
<dbReference type="Pfam" id="PF14529">
    <property type="entry name" value="Exo_endo_phos_2"/>
    <property type="match status" value="1"/>
</dbReference>
<keyword evidence="2" id="KW-0548">Nucleotidyltransferase</keyword>
<dbReference type="Pfam" id="PF00078">
    <property type="entry name" value="RVT_1"/>
    <property type="match status" value="1"/>
</dbReference>
<dbReference type="PANTHER" id="PTHR47510:SF3">
    <property type="entry name" value="ENDO_EXONUCLEASE_PHOSPHATASE DOMAIN-CONTAINING PROTEIN"/>
    <property type="match status" value="1"/>
</dbReference>
<sequence length="659" mass="76900">MIFHLALGIKGVFRDSLIDIKKRLGEILRFKMATDNDAHKFCSSKGFRILHSNVRSIINKISDLCLLVSKLRPHVFCVTESWLKSDISDCEVEIQGYKIYRFDREAKIGGGIIIYVMTNLNLVIERKSMNSPIEHISLEMKFKNTKSFILTTIYNPPNSKLFLDHFKIFMSNFENYEHIILGDFNINYAKKNDSKLFVKLIKDHGFKQLINNTTHFTATSESLIDLILSNTPENISNSGVLNYSVSDHFFTFVTRKLKQNIEKSSSIIEIDIIDYDRQSEIICELSKLNFSELYSSKLYNSNAFATHLTSKILHLFSRFKKTIKRRVKHKIKPSFLTAEVCRLIKERNKLFNNYWKKRKIGLNDTTLFSNYKMLRNKVLSLIRIEKEKSMQKQINDNKHNAKKLWKILSQKFGKEKQETNFKFDLNELNRHFSKTDKIIENRETEHSNTFLECFSFNEITENDVIRAFKCLKKSKSVGADNLSLKMIKIALPFICIHLVSLFNLIIKSNEFPNIWKISKITPIEKKKNAQKINEFRPISVLSTLSKLFERLIYNQIHSFLEQNNLIFEKQYGFRKNLSTSDALLAIHHKIISSRNAGYYVSMLQLDLTDAFGSVSHDILLSKCKKLGFSKSAIKLIQSYLFNRKQYIVHKSEKSLLNDL</sequence>
<comment type="caution">
    <text evidence="2">The sequence shown here is derived from an EMBL/GenBank/DDBJ whole genome shotgun (WGS) entry which is preliminary data.</text>
</comment>
<dbReference type="Gene3D" id="3.60.10.10">
    <property type="entry name" value="Endonuclease/exonuclease/phosphatase"/>
    <property type="match status" value="1"/>
</dbReference>
<keyword evidence="2" id="KW-0695">RNA-directed DNA polymerase</keyword>
<feature type="non-terminal residue" evidence="2">
    <location>
        <position position="659"/>
    </location>
</feature>
<dbReference type="SUPFAM" id="SSF56219">
    <property type="entry name" value="DNase I-like"/>
    <property type="match status" value="1"/>
</dbReference>
<evidence type="ECO:0000313" key="2">
    <source>
        <dbReference type="EMBL" id="RWS22087.1"/>
    </source>
</evidence>
<protein>
    <submittedName>
        <fullName evidence="2">Rna-directed dna polymerase from mobile element jockey-like protein</fullName>
    </submittedName>
</protein>
<evidence type="ECO:0000313" key="3">
    <source>
        <dbReference type="Proteomes" id="UP000288716"/>
    </source>
</evidence>
<dbReference type="OrthoDB" id="6494786at2759"/>
<dbReference type="PROSITE" id="PS50878">
    <property type="entry name" value="RT_POL"/>
    <property type="match status" value="1"/>
</dbReference>
<feature type="domain" description="Reverse transcriptase" evidence="1">
    <location>
        <begin position="504"/>
        <end position="659"/>
    </location>
</feature>
<keyword evidence="3" id="KW-1185">Reference proteome</keyword>
<gene>
    <name evidence="2" type="ORF">B4U80_04746</name>
</gene>
<accession>A0A443S3I7</accession>
<dbReference type="InterPro" id="IPR043502">
    <property type="entry name" value="DNA/RNA_pol_sf"/>
</dbReference>
<organism evidence="2 3">
    <name type="scientific">Leptotrombidium deliense</name>
    <dbReference type="NCBI Taxonomy" id="299467"/>
    <lineage>
        <taxon>Eukaryota</taxon>
        <taxon>Metazoa</taxon>
        <taxon>Ecdysozoa</taxon>
        <taxon>Arthropoda</taxon>
        <taxon>Chelicerata</taxon>
        <taxon>Arachnida</taxon>
        <taxon>Acari</taxon>
        <taxon>Acariformes</taxon>
        <taxon>Trombidiformes</taxon>
        <taxon>Prostigmata</taxon>
        <taxon>Anystina</taxon>
        <taxon>Parasitengona</taxon>
        <taxon>Trombiculoidea</taxon>
        <taxon>Trombiculidae</taxon>
        <taxon>Leptotrombidium</taxon>
    </lineage>
</organism>
<dbReference type="SUPFAM" id="SSF56672">
    <property type="entry name" value="DNA/RNA polymerases"/>
    <property type="match status" value="1"/>
</dbReference>
<dbReference type="InterPro" id="IPR000477">
    <property type="entry name" value="RT_dom"/>
</dbReference>